<dbReference type="EMBL" id="CAJNOI010000072">
    <property type="protein sequence ID" value="CAF1001121.1"/>
    <property type="molecule type" value="Genomic_DNA"/>
</dbReference>
<dbReference type="Proteomes" id="UP000663877">
    <property type="component" value="Unassembled WGS sequence"/>
</dbReference>
<reference evidence="2" key="1">
    <citation type="submission" date="2021-02" db="EMBL/GenBank/DDBJ databases">
        <authorList>
            <person name="Nowell W R."/>
        </authorList>
    </citation>
    <scope>NUCLEOTIDE SEQUENCE</scope>
</reference>
<name>A0A814GVF4_9BILA</name>
<evidence type="ECO:0000313" key="5">
    <source>
        <dbReference type="Proteomes" id="UP000663832"/>
    </source>
</evidence>
<keyword evidence="5" id="KW-1185">Reference proteome</keyword>
<feature type="chain" id="PRO_5036410149" evidence="1">
    <location>
        <begin position="18"/>
        <end position="217"/>
    </location>
</feature>
<evidence type="ECO:0000256" key="1">
    <source>
        <dbReference type="SAM" id="SignalP"/>
    </source>
</evidence>
<evidence type="ECO:0000313" key="4">
    <source>
        <dbReference type="EMBL" id="CAF1304250.1"/>
    </source>
</evidence>
<evidence type="ECO:0000313" key="6">
    <source>
        <dbReference type="Proteomes" id="UP000663877"/>
    </source>
</evidence>
<sequence>MYCHQLIFTLIIVVATSEYNIFITAADPSAPVWPVAFQETFVETSTLPIIGTGTNIKGTYYYDFDQKAVRIDRSTGKYDRYCSSIHAFADTPCTHLVVKGLRYLVFPSLKSCCACCTSESGCGIVKPDWLSDSTFIGYNTTDSIKYQVWDKKGLQDNFYWQVDSTQAPYVIDQRPNDLMVFDITSFKKGAIDPSIFALPSYCSKDHKCPLLSVCTVA</sequence>
<dbReference type="EMBL" id="CAJNOM010000268">
    <property type="protein sequence ID" value="CAF1303195.1"/>
    <property type="molecule type" value="Genomic_DNA"/>
</dbReference>
<feature type="signal peptide" evidence="1">
    <location>
        <begin position="1"/>
        <end position="17"/>
    </location>
</feature>
<protein>
    <submittedName>
        <fullName evidence="2">Uncharacterized protein</fullName>
    </submittedName>
</protein>
<dbReference type="EMBL" id="CAJNOM010000269">
    <property type="protein sequence ID" value="CAF1304250.1"/>
    <property type="molecule type" value="Genomic_DNA"/>
</dbReference>
<proteinExistence type="predicted"/>
<gene>
    <name evidence="2" type="ORF">BJG266_LOCUS15936</name>
    <name evidence="3" type="ORF">QVE165_LOCUS31364</name>
    <name evidence="4" type="ORF">QVE165_LOCUS31422</name>
</gene>
<evidence type="ECO:0000313" key="3">
    <source>
        <dbReference type="EMBL" id="CAF1303195.1"/>
    </source>
</evidence>
<evidence type="ECO:0000313" key="2">
    <source>
        <dbReference type="EMBL" id="CAF1001121.1"/>
    </source>
</evidence>
<dbReference type="Proteomes" id="UP000663832">
    <property type="component" value="Unassembled WGS sequence"/>
</dbReference>
<accession>A0A814GVF4</accession>
<organism evidence="2 6">
    <name type="scientific">Adineta steineri</name>
    <dbReference type="NCBI Taxonomy" id="433720"/>
    <lineage>
        <taxon>Eukaryota</taxon>
        <taxon>Metazoa</taxon>
        <taxon>Spiralia</taxon>
        <taxon>Gnathifera</taxon>
        <taxon>Rotifera</taxon>
        <taxon>Eurotatoria</taxon>
        <taxon>Bdelloidea</taxon>
        <taxon>Adinetida</taxon>
        <taxon>Adinetidae</taxon>
        <taxon>Adineta</taxon>
    </lineage>
</organism>
<dbReference type="OrthoDB" id="406551at2759"/>
<comment type="caution">
    <text evidence="2">The sequence shown here is derived from an EMBL/GenBank/DDBJ whole genome shotgun (WGS) entry which is preliminary data.</text>
</comment>
<keyword evidence="1" id="KW-0732">Signal</keyword>
<dbReference type="AlphaFoldDB" id="A0A814GVF4"/>